<keyword evidence="1" id="KW-0805">Transcription regulation</keyword>
<proteinExistence type="predicted"/>
<accession>A0A7D4U6S9</accession>
<dbReference type="PANTHER" id="PTHR33164">
    <property type="entry name" value="TRANSCRIPTIONAL REGULATOR, MARR FAMILY"/>
    <property type="match status" value="1"/>
</dbReference>
<feature type="domain" description="HTH marR-type" evidence="4">
    <location>
        <begin position="19"/>
        <end position="159"/>
    </location>
</feature>
<dbReference type="InterPro" id="IPR036388">
    <property type="entry name" value="WH-like_DNA-bd_sf"/>
</dbReference>
<evidence type="ECO:0000259" key="4">
    <source>
        <dbReference type="PROSITE" id="PS50995"/>
    </source>
</evidence>
<dbReference type="InterPro" id="IPR000835">
    <property type="entry name" value="HTH_MarR-typ"/>
</dbReference>
<dbReference type="Gene3D" id="1.10.10.10">
    <property type="entry name" value="Winged helix-like DNA-binding domain superfamily/Winged helix DNA-binding domain"/>
    <property type="match status" value="1"/>
</dbReference>
<dbReference type="SMART" id="SM00347">
    <property type="entry name" value="HTH_MARR"/>
    <property type="match status" value="1"/>
</dbReference>
<evidence type="ECO:0000313" key="6">
    <source>
        <dbReference type="Proteomes" id="UP000502498"/>
    </source>
</evidence>
<dbReference type="Proteomes" id="UP000502498">
    <property type="component" value="Chromosome"/>
</dbReference>
<dbReference type="GO" id="GO:0006950">
    <property type="term" value="P:response to stress"/>
    <property type="evidence" value="ECO:0007669"/>
    <property type="project" value="TreeGrafter"/>
</dbReference>
<keyword evidence="3" id="KW-0804">Transcription</keyword>
<evidence type="ECO:0000256" key="2">
    <source>
        <dbReference type="ARBA" id="ARBA00023125"/>
    </source>
</evidence>
<organism evidence="5 6">
    <name type="scientific">Microbacterium hominis</name>
    <dbReference type="NCBI Taxonomy" id="162426"/>
    <lineage>
        <taxon>Bacteria</taxon>
        <taxon>Bacillati</taxon>
        <taxon>Actinomycetota</taxon>
        <taxon>Actinomycetes</taxon>
        <taxon>Micrococcales</taxon>
        <taxon>Microbacteriaceae</taxon>
        <taxon>Microbacterium</taxon>
    </lineage>
</organism>
<dbReference type="Pfam" id="PF12802">
    <property type="entry name" value="MarR_2"/>
    <property type="match status" value="1"/>
</dbReference>
<dbReference type="PROSITE" id="PS50995">
    <property type="entry name" value="HTH_MARR_2"/>
    <property type="match status" value="1"/>
</dbReference>
<evidence type="ECO:0000256" key="3">
    <source>
        <dbReference type="ARBA" id="ARBA00023163"/>
    </source>
</evidence>
<dbReference type="PANTHER" id="PTHR33164:SF43">
    <property type="entry name" value="HTH-TYPE TRANSCRIPTIONAL REPRESSOR YETL"/>
    <property type="match status" value="1"/>
</dbReference>
<name>A0A7D4U6S9_9MICO</name>
<dbReference type="RefSeq" id="WP_172989047.1">
    <property type="nucleotide sequence ID" value="NZ_CP054038.1"/>
</dbReference>
<dbReference type="GO" id="GO:0003700">
    <property type="term" value="F:DNA-binding transcription factor activity"/>
    <property type="evidence" value="ECO:0007669"/>
    <property type="project" value="InterPro"/>
</dbReference>
<dbReference type="PRINTS" id="PR00598">
    <property type="entry name" value="HTHMARR"/>
</dbReference>
<dbReference type="PROSITE" id="PS01117">
    <property type="entry name" value="HTH_MARR_1"/>
    <property type="match status" value="1"/>
</dbReference>
<sequence>MPQTVMRHEGEHLYSSRPQTGIGEKLSAAILRLRSSERIQAERAQRASGLSSVDLLALRYLVQGWRDERRLSPKDLIFMLDTSSATVTNVVERLVKRGYVTREQHPTDRRAHFLLPTEDAVDCVDQAYSGRDSAVVGVIDGLTDAEAEIATDVIARLASALDAVSDMHGR</sequence>
<dbReference type="InterPro" id="IPR023187">
    <property type="entry name" value="Tscrpt_reg_MarR-type_CS"/>
</dbReference>
<dbReference type="InterPro" id="IPR036390">
    <property type="entry name" value="WH_DNA-bd_sf"/>
</dbReference>
<dbReference type="SUPFAM" id="SSF46785">
    <property type="entry name" value="Winged helix' DNA-binding domain"/>
    <property type="match status" value="1"/>
</dbReference>
<gene>
    <name evidence="5" type="ORF">HQM25_03875</name>
</gene>
<dbReference type="AlphaFoldDB" id="A0A7D4U6S9"/>
<keyword evidence="2" id="KW-0238">DNA-binding</keyword>
<protein>
    <submittedName>
        <fullName evidence="5">MarR family transcriptional regulator</fullName>
    </submittedName>
</protein>
<dbReference type="InterPro" id="IPR039422">
    <property type="entry name" value="MarR/SlyA-like"/>
</dbReference>
<dbReference type="GO" id="GO:0003677">
    <property type="term" value="F:DNA binding"/>
    <property type="evidence" value="ECO:0007669"/>
    <property type="project" value="UniProtKB-KW"/>
</dbReference>
<evidence type="ECO:0000313" key="5">
    <source>
        <dbReference type="EMBL" id="QKJ18606.1"/>
    </source>
</evidence>
<evidence type="ECO:0000256" key="1">
    <source>
        <dbReference type="ARBA" id="ARBA00023015"/>
    </source>
</evidence>
<dbReference type="EMBL" id="CP054038">
    <property type="protein sequence ID" value="QKJ18606.1"/>
    <property type="molecule type" value="Genomic_DNA"/>
</dbReference>
<reference evidence="5 6" key="1">
    <citation type="submission" date="2020-05" db="EMBL/GenBank/DDBJ databases">
        <title>Strain PA2F3 complete genome.</title>
        <authorList>
            <person name="Kim Y.-S."/>
            <person name="Kim S.-J."/>
            <person name="Jung H.-k."/>
            <person name="Kim S.-E."/>
            <person name="Kim K.-H."/>
        </authorList>
    </citation>
    <scope>NUCLEOTIDE SEQUENCE [LARGE SCALE GENOMIC DNA]</scope>
    <source>
        <strain evidence="5 6">PA2F3</strain>
    </source>
</reference>